<dbReference type="Gene3D" id="1.10.287.1120">
    <property type="entry name" value="Bipartite methylase S protein"/>
    <property type="match status" value="1"/>
</dbReference>
<sequence length="402" mass="44475">MSGEKGGVPEAWREVRIGEIANVTRGASPRPAGDSRYFNGDYLPWVTVGEITNKPGMYLCSTDSFLTEAGAKFTRIIQPNTLLLTNSGATLGVPKITQILCGANDGVAVISELKSVTNEYFYYLLDRSILAFRTMASGVGQPNLNTDLISEFSILLPPLPEQRKIAAILSTWDDALATLGQLLKAKHQQKRGLAEALLTGKKRLPGFEGKWEKKNLREMVVEYSHKSTENDLYPVITSAKSGIYLQSEYFKKSVSSEDTTGYKIVPRGYLTFRSMSDTGDFTFNRQDILDNAIISPAYGVFKFHQIDPDFGLYLMNGKPMKDSLARVTQGGTRIALKISSFKEFNFLVPGLPEQQAIASILSTLDDEIASLEALKAKVQEQKRGLMDELLTGRVRVKVEETC</sequence>
<dbReference type="CDD" id="cd17283">
    <property type="entry name" value="RMtype1_S_Hpy180ORF7835P_TRD2-CR2_like"/>
    <property type="match status" value="1"/>
</dbReference>
<evidence type="ECO:0000313" key="7">
    <source>
        <dbReference type="Proteomes" id="UP001458946"/>
    </source>
</evidence>
<keyword evidence="4" id="KW-0175">Coiled coil</keyword>
<evidence type="ECO:0000256" key="3">
    <source>
        <dbReference type="ARBA" id="ARBA00023125"/>
    </source>
</evidence>
<evidence type="ECO:0000313" key="6">
    <source>
        <dbReference type="EMBL" id="GAA5503723.1"/>
    </source>
</evidence>
<comment type="similarity">
    <text evidence="1">Belongs to the type-I restriction system S methylase family.</text>
</comment>
<dbReference type="InterPro" id="IPR052021">
    <property type="entry name" value="Type-I_RS_S_subunit"/>
</dbReference>
<dbReference type="RefSeq" id="WP_353543697.1">
    <property type="nucleotide sequence ID" value="NZ_BAABRN010000063.1"/>
</dbReference>
<name>A0ABP9VK10_9DEIO</name>
<dbReference type="Gene3D" id="3.90.220.20">
    <property type="entry name" value="DNA methylase specificity domains"/>
    <property type="match status" value="2"/>
</dbReference>
<keyword evidence="2" id="KW-0680">Restriction system</keyword>
<protein>
    <recommendedName>
        <fullName evidence="5">Type I restriction modification DNA specificity domain-containing protein</fullName>
    </recommendedName>
</protein>
<evidence type="ECO:0000256" key="1">
    <source>
        <dbReference type="ARBA" id="ARBA00010923"/>
    </source>
</evidence>
<keyword evidence="7" id="KW-1185">Reference proteome</keyword>
<evidence type="ECO:0000259" key="5">
    <source>
        <dbReference type="Pfam" id="PF01420"/>
    </source>
</evidence>
<organism evidence="6 7">
    <name type="scientific">Deinococcus xinjiangensis</name>
    <dbReference type="NCBI Taxonomy" id="457454"/>
    <lineage>
        <taxon>Bacteria</taxon>
        <taxon>Thermotogati</taxon>
        <taxon>Deinococcota</taxon>
        <taxon>Deinococci</taxon>
        <taxon>Deinococcales</taxon>
        <taxon>Deinococcaceae</taxon>
        <taxon>Deinococcus</taxon>
    </lineage>
</organism>
<gene>
    <name evidence="6" type="ORF">Dxin01_03484</name>
</gene>
<dbReference type="EMBL" id="BAABRN010000063">
    <property type="protein sequence ID" value="GAA5503723.1"/>
    <property type="molecule type" value="Genomic_DNA"/>
</dbReference>
<feature type="domain" description="Type I restriction modification DNA specificity" evidence="5">
    <location>
        <begin position="9"/>
        <end position="178"/>
    </location>
</feature>
<keyword evidence="3" id="KW-0238">DNA-binding</keyword>
<feature type="domain" description="Type I restriction modification DNA specificity" evidence="5">
    <location>
        <begin position="211"/>
        <end position="379"/>
    </location>
</feature>
<feature type="coiled-coil region" evidence="4">
    <location>
        <begin position="361"/>
        <end position="388"/>
    </location>
</feature>
<reference evidence="6 7" key="1">
    <citation type="submission" date="2024-02" db="EMBL/GenBank/DDBJ databases">
        <title>Deinococcus xinjiangensis NBRC 107630.</title>
        <authorList>
            <person name="Ichikawa N."/>
            <person name="Katano-Makiyama Y."/>
            <person name="Hidaka K."/>
        </authorList>
    </citation>
    <scope>NUCLEOTIDE SEQUENCE [LARGE SCALE GENOMIC DNA]</scope>
    <source>
        <strain evidence="6 7">NBRC 107630</strain>
    </source>
</reference>
<evidence type="ECO:0000256" key="2">
    <source>
        <dbReference type="ARBA" id="ARBA00022747"/>
    </source>
</evidence>
<proteinExistence type="inferred from homology"/>
<dbReference type="Pfam" id="PF01420">
    <property type="entry name" value="Methylase_S"/>
    <property type="match status" value="2"/>
</dbReference>
<evidence type="ECO:0000256" key="4">
    <source>
        <dbReference type="SAM" id="Coils"/>
    </source>
</evidence>
<dbReference type="InterPro" id="IPR000055">
    <property type="entry name" value="Restrct_endonuc_typeI_TRD"/>
</dbReference>
<dbReference type="PANTHER" id="PTHR30408">
    <property type="entry name" value="TYPE-1 RESTRICTION ENZYME ECOKI SPECIFICITY PROTEIN"/>
    <property type="match status" value="1"/>
</dbReference>
<dbReference type="Proteomes" id="UP001458946">
    <property type="component" value="Unassembled WGS sequence"/>
</dbReference>
<dbReference type="SUPFAM" id="SSF116734">
    <property type="entry name" value="DNA methylase specificity domain"/>
    <property type="match status" value="2"/>
</dbReference>
<dbReference type="InterPro" id="IPR044946">
    <property type="entry name" value="Restrct_endonuc_typeI_TRD_sf"/>
</dbReference>
<dbReference type="PANTHER" id="PTHR30408:SF12">
    <property type="entry name" value="TYPE I RESTRICTION ENZYME MJAVIII SPECIFICITY SUBUNIT"/>
    <property type="match status" value="1"/>
</dbReference>
<comment type="caution">
    <text evidence="6">The sequence shown here is derived from an EMBL/GenBank/DDBJ whole genome shotgun (WGS) entry which is preliminary data.</text>
</comment>
<accession>A0ABP9VK10</accession>